<feature type="domain" description="Flagellar basal-body/hook protein C-terminal" evidence="6">
    <location>
        <begin position="202"/>
        <end position="244"/>
    </location>
</feature>
<evidence type="ECO:0000259" key="7">
    <source>
        <dbReference type="Pfam" id="PF22692"/>
    </source>
</evidence>
<organism evidence="8 9">
    <name type="scientific">Aureliella helgolandensis</name>
    <dbReference type="NCBI Taxonomy" id="2527968"/>
    <lineage>
        <taxon>Bacteria</taxon>
        <taxon>Pseudomonadati</taxon>
        <taxon>Planctomycetota</taxon>
        <taxon>Planctomycetia</taxon>
        <taxon>Pirellulales</taxon>
        <taxon>Pirellulaceae</taxon>
        <taxon>Aureliella</taxon>
    </lineage>
</organism>
<dbReference type="Proteomes" id="UP000318017">
    <property type="component" value="Chromosome"/>
</dbReference>
<comment type="subcellular location">
    <subcellularLocation>
        <location evidence="1 4">Bacterial flagellum basal body</location>
    </subcellularLocation>
</comment>
<keyword evidence="3 4" id="KW-0975">Bacterial flagellum</keyword>
<dbReference type="PANTHER" id="PTHR30435:SF19">
    <property type="entry name" value="FLAGELLAR BASAL-BODY ROD PROTEIN FLGG"/>
    <property type="match status" value="1"/>
</dbReference>
<evidence type="ECO:0000259" key="6">
    <source>
        <dbReference type="Pfam" id="PF06429"/>
    </source>
</evidence>
<dbReference type="InterPro" id="IPR037925">
    <property type="entry name" value="FlgE/F/G-like"/>
</dbReference>
<accession>A0A518G8Z4</accession>
<evidence type="ECO:0000313" key="8">
    <source>
        <dbReference type="EMBL" id="QDV25056.1"/>
    </source>
</evidence>
<dbReference type="EMBL" id="CP036298">
    <property type="protein sequence ID" value="QDV25056.1"/>
    <property type="molecule type" value="Genomic_DNA"/>
</dbReference>
<keyword evidence="9" id="KW-1185">Reference proteome</keyword>
<dbReference type="Pfam" id="PF00460">
    <property type="entry name" value="Flg_bb_rod"/>
    <property type="match status" value="1"/>
</dbReference>
<keyword evidence="8" id="KW-0969">Cilium</keyword>
<dbReference type="SUPFAM" id="SSF117143">
    <property type="entry name" value="Flagellar hook protein flgE"/>
    <property type="match status" value="1"/>
</dbReference>
<sequence length="251" mass="26746">MPYGLYLSAAGANAQSHRLEVLSHNLANINTAGFKPHMAMLQSQHAEAIAQGDVPPGQGGVDDVGGGIGINPTVTMFEQGPIRQTGNQTDFAINDEQSFFTVEHGGKQMLTRAGNFLFDSQGTLVTPGGDPVLSAGGGRVVIDKTRPFQAMDDGAIVQDGVRQMVGLVRPKEKGDLSRVGENLFESLTPLVPVADRDRQVTSGALEMSAVEPTKAMMELIEASRVYEANVKLMQTQDDATGQLISRVLRQG</sequence>
<reference evidence="8 9" key="1">
    <citation type="submission" date="2019-02" db="EMBL/GenBank/DDBJ databases">
        <title>Deep-cultivation of Planctomycetes and their phenomic and genomic characterization uncovers novel biology.</title>
        <authorList>
            <person name="Wiegand S."/>
            <person name="Jogler M."/>
            <person name="Boedeker C."/>
            <person name="Pinto D."/>
            <person name="Vollmers J."/>
            <person name="Rivas-Marin E."/>
            <person name="Kohn T."/>
            <person name="Peeters S.H."/>
            <person name="Heuer A."/>
            <person name="Rast P."/>
            <person name="Oberbeckmann S."/>
            <person name="Bunk B."/>
            <person name="Jeske O."/>
            <person name="Meyerdierks A."/>
            <person name="Storesund J.E."/>
            <person name="Kallscheuer N."/>
            <person name="Luecker S."/>
            <person name="Lage O.M."/>
            <person name="Pohl T."/>
            <person name="Merkel B.J."/>
            <person name="Hornburger P."/>
            <person name="Mueller R.-W."/>
            <person name="Bruemmer F."/>
            <person name="Labrenz M."/>
            <person name="Spormann A.M."/>
            <person name="Op den Camp H."/>
            <person name="Overmann J."/>
            <person name="Amann R."/>
            <person name="Jetten M.S.M."/>
            <person name="Mascher T."/>
            <person name="Medema M.H."/>
            <person name="Devos D.P."/>
            <person name="Kaster A.-K."/>
            <person name="Ovreas L."/>
            <person name="Rohde M."/>
            <person name="Galperin M.Y."/>
            <person name="Jogler C."/>
        </authorList>
    </citation>
    <scope>NUCLEOTIDE SEQUENCE [LARGE SCALE GENOMIC DNA]</scope>
    <source>
        <strain evidence="8 9">Q31a</strain>
    </source>
</reference>
<dbReference type="KEGG" id="ahel:Q31a_33780"/>
<evidence type="ECO:0000256" key="4">
    <source>
        <dbReference type="RuleBase" id="RU362116"/>
    </source>
</evidence>
<dbReference type="NCBIfam" id="TIGR03506">
    <property type="entry name" value="FlgEFG_subfam"/>
    <property type="match status" value="1"/>
</dbReference>
<dbReference type="InterPro" id="IPR053967">
    <property type="entry name" value="LlgE_F_G-like_D1"/>
</dbReference>
<dbReference type="GO" id="GO:0071978">
    <property type="term" value="P:bacterial-type flagellum-dependent swarming motility"/>
    <property type="evidence" value="ECO:0007669"/>
    <property type="project" value="TreeGrafter"/>
</dbReference>
<proteinExistence type="inferred from homology"/>
<dbReference type="InterPro" id="IPR010930">
    <property type="entry name" value="Flg_bb/hook_C_dom"/>
</dbReference>
<dbReference type="AlphaFoldDB" id="A0A518G8Z4"/>
<dbReference type="RefSeq" id="WP_145079626.1">
    <property type="nucleotide sequence ID" value="NZ_CP036298.1"/>
</dbReference>
<feature type="domain" description="Flagellar basal body rod protein N-terminal" evidence="5">
    <location>
        <begin position="5"/>
        <end position="35"/>
    </location>
</feature>
<protein>
    <submittedName>
        <fullName evidence="8">Flagellar hook protein FlgE</fullName>
    </submittedName>
</protein>
<dbReference type="GO" id="GO:0009425">
    <property type="term" value="C:bacterial-type flagellum basal body"/>
    <property type="evidence" value="ECO:0007669"/>
    <property type="project" value="UniProtKB-SubCell"/>
</dbReference>
<keyword evidence="8" id="KW-0282">Flagellum</keyword>
<comment type="similarity">
    <text evidence="2 4">Belongs to the flagella basal body rod proteins family.</text>
</comment>
<evidence type="ECO:0000256" key="3">
    <source>
        <dbReference type="ARBA" id="ARBA00023143"/>
    </source>
</evidence>
<dbReference type="InterPro" id="IPR001444">
    <property type="entry name" value="Flag_bb_rod_N"/>
</dbReference>
<keyword evidence="8" id="KW-0966">Cell projection</keyword>
<evidence type="ECO:0000256" key="1">
    <source>
        <dbReference type="ARBA" id="ARBA00004117"/>
    </source>
</evidence>
<dbReference type="PANTHER" id="PTHR30435">
    <property type="entry name" value="FLAGELLAR PROTEIN"/>
    <property type="match status" value="1"/>
</dbReference>
<dbReference type="OrthoDB" id="9804559at2"/>
<gene>
    <name evidence="8" type="primary">flgE_1</name>
    <name evidence="8" type="ORF">Q31a_33780</name>
</gene>
<feature type="domain" description="Flagellar hook protein FlgE/F/G-like D1" evidence="7">
    <location>
        <begin position="98"/>
        <end position="144"/>
    </location>
</feature>
<name>A0A518G8Z4_9BACT</name>
<dbReference type="InterPro" id="IPR020013">
    <property type="entry name" value="Flagellar_FlgE/F/G"/>
</dbReference>
<evidence type="ECO:0000313" key="9">
    <source>
        <dbReference type="Proteomes" id="UP000318017"/>
    </source>
</evidence>
<evidence type="ECO:0000256" key="2">
    <source>
        <dbReference type="ARBA" id="ARBA00009677"/>
    </source>
</evidence>
<evidence type="ECO:0000259" key="5">
    <source>
        <dbReference type="Pfam" id="PF00460"/>
    </source>
</evidence>
<dbReference type="Pfam" id="PF22692">
    <property type="entry name" value="LlgE_F_G_D1"/>
    <property type="match status" value="1"/>
</dbReference>
<dbReference type="Pfam" id="PF06429">
    <property type="entry name" value="Flg_bbr_C"/>
    <property type="match status" value="1"/>
</dbReference>